<dbReference type="Gene3D" id="3.30.420.10">
    <property type="entry name" value="Ribonuclease H-like superfamily/Ribonuclease H"/>
    <property type="match status" value="1"/>
</dbReference>
<dbReference type="InterPro" id="IPR036397">
    <property type="entry name" value="RNaseH_sf"/>
</dbReference>
<dbReference type="GO" id="GO:0003676">
    <property type="term" value="F:nucleic acid binding"/>
    <property type="evidence" value="ECO:0007669"/>
    <property type="project" value="InterPro"/>
</dbReference>
<proteinExistence type="predicted"/>
<protein>
    <recommendedName>
        <fullName evidence="1">RNase H type-1 domain-containing protein</fullName>
    </recommendedName>
</protein>
<keyword evidence="3" id="KW-1185">Reference proteome</keyword>
<feature type="domain" description="RNase H type-1" evidence="1">
    <location>
        <begin position="12"/>
        <end position="80"/>
    </location>
</feature>
<comment type="caution">
    <text evidence="2">The sequence shown here is derived from an EMBL/GenBank/DDBJ whole genome shotgun (WGS) entry which is preliminary data.</text>
</comment>
<dbReference type="EMBL" id="LXQA010000710">
    <property type="protein sequence ID" value="MCH80122.1"/>
    <property type="molecule type" value="Genomic_DNA"/>
</dbReference>
<dbReference type="Pfam" id="PF13456">
    <property type="entry name" value="RVT_3"/>
    <property type="match status" value="1"/>
</dbReference>
<evidence type="ECO:0000313" key="3">
    <source>
        <dbReference type="Proteomes" id="UP000265520"/>
    </source>
</evidence>
<dbReference type="AlphaFoldDB" id="A0A392LYQ6"/>
<gene>
    <name evidence="2" type="ORF">A2U01_0000884</name>
</gene>
<sequence length="82" mass="8911">MDAHLGDGCWFSGLVLRRSDGSTVGVVTRSHSDLETAIYGESMALSDAIDFVEKLQLKSVIFELDSQVVVNAVRSKASIRKP</sequence>
<reference evidence="2 3" key="1">
    <citation type="journal article" date="2018" name="Front. Plant Sci.">
        <title>Red Clover (Trifolium pratense) and Zigzag Clover (T. medium) - A Picture of Genomic Similarities and Differences.</title>
        <authorList>
            <person name="Dluhosova J."/>
            <person name="Istvanek J."/>
            <person name="Nedelnik J."/>
            <person name="Repkova J."/>
        </authorList>
    </citation>
    <scope>NUCLEOTIDE SEQUENCE [LARGE SCALE GENOMIC DNA]</scope>
    <source>
        <strain evidence="3">cv. 10/8</strain>
        <tissue evidence="2">Leaf</tissue>
    </source>
</reference>
<evidence type="ECO:0000259" key="1">
    <source>
        <dbReference type="Pfam" id="PF13456"/>
    </source>
</evidence>
<name>A0A392LYQ6_9FABA</name>
<dbReference type="InterPro" id="IPR002156">
    <property type="entry name" value="RNaseH_domain"/>
</dbReference>
<evidence type="ECO:0000313" key="2">
    <source>
        <dbReference type="EMBL" id="MCH80122.1"/>
    </source>
</evidence>
<dbReference type="Proteomes" id="UP000265520">
    <property type="component" value="Unassembled WGS sequence"/>
</dbReference>
<accession>A0A392LYQ6</accession>
<dbReference type="GO" id="GO:0004523">
    <property type="term" value="F:RNA-DNA hybrid ribonuclease activity"/>
    <property type="evidence" value="ECO:0007669"/>
    <property type="project" value="InterPro"/>
</dbReference>
<organism evidence="2 3">
    <name type="scientific">Trifolium medium</name>
    <dbReference type="NCBI Taxonomy" id="97028"/>
    <lineage>
        <taxon>Eukaryota</taxon>
        <taxon>Viridiplantae</taxon>
        <taxon>Streptophyta</taxon>
        <taxon>Embryophyta</taxon>
        <taxon>Tracheophyta</taxon>
        <taxon>Spermatophyta</taxon>
        <taxon>Magnoliopsida</taxon>
        <taxon>eudicotyledons</taxon>
        <taxon>Gunneridae</taxon>
        <taxon>Pentapetalae</taxon>
        <taxon>rosids</taxon>
        <taxon>fabids</taxon>
        <taxon>Fabales</taxon>
        <taxon>Fabaceae</taxon>
        <taxon>Papilionoideae</taxon>
        <taxon>50 kb inversion clade</taxon>
        <taxon>NPAAA clade</taxon>
        <taxon>Hologalegina</taxon>
        <taxon>IRL clade</taxon>
        <taxon>Trifolieae</taxon>
        <taxon>Trifolium</taxon>
    </lineage>
</organism>